<feature type="transmembrane region" description="Helical" evidence="5">
    <location>
        <begin position="199"/>
        <end position="217"/>
    </location>
</feature>
<comment type="subcellular location">
    <subcellularLocation>
        <location evidence="5">Cell membrane</location>
        <topology evidence="5">Multi-pass membrane protein</topology>
    </subcellularLocation>
    <subcellularLocation>
        <location evidence="1">Membrane</location>
        <topology evidence="1">Multi-pass membrane protein</topology>
    </subcellularLocation>
</comment>
<evidence type="ECO:0000313" key="6">
    <source>
        <dbReference type="EMBL" id="AXE20026.1"/>
    </source>
</evidence>
<sequence length="279" mass="30422">MWCIVRGNVYKMEIAGFIGAFLMGLSLGLVGSGGSILTVPILVYLFYIDTLIATTYSLFIVGITSLVGATVRAGAGNIHWPATLVFGIPSLTAVYLTRSFLLPLIPPVIFQLGDFILTKSLFLLLLFAVLMLIASFFMVRDQEETTEENTTLGSTSYNLFSLSIKGILAGCITGLLGAGGGFLIIPALVLMANLPMKKAVGTSLVIITANSFMGFWRDYQLHELIDWRFLVYFSTIAITGILTGSSIAHKISGERLKPIFGYFILLMGAFIIFKELFLR</sequence>
<evidence type="ECO:0000313" key="7">
    <source>
        <dbReference type="Proteomes" id="UP000251993"/>
    </source>
</evidence>
<keyword evidence="4 5" id="KW-0472">Membrane</keyword>
<dbReference type="GO" id="GO:0005886">
    <property type="term" value="C:plasma membrane"/>
    <property type="evidence" value="ECO:0007669"/>
    <property type="project" value="UniProtKB-SubCell"/>
</dbReference>
<feature type="transmembrane region" description="Helical" evidence="5">
    <location>
        <begin position="78"/>
        <end position="101"/>
    </location>
</feature>
<dbReference type="AlphaFoldDB" id="A0A344TN05"/>
<gene>
    <name evidence="6" type="ORF">DR864_20880</name>
</gene>
<feature type="transmembrane region" description="Helical" evidence="5">
    <location>
        <begin position="259"/>
        <end position="278"/>
    </location>
</feature>
<keyword evidence="2 5" id="KW-0812">Transmembrane</keyword>
<dbReference type="KEGG" id="run:DR864_20880"/>
<accession>A0A344TN05</accession>
<feature type="transmembrane region" description="Helical" evidence="5">
    <location>
        <begin position="159"/>
        <end position="192"/>
    </location>
</feature>
<evidence type="ECO:0000256" key="2">
    <source>
        <dbReference type="ARBA" id="ARBA00022692"/>
    </source>
</evidence>
<dbReference type="PANTHER" id="PTHR43701:SF2">
    <property type="entry name" value="MEMBRANE TRANSPORTER PROTEIN YJNA-RELATED"/>
    <property type="match status" value="1"/>
</dbReference>
<protein>
    <recommendedName>
        <fullName evidence="5">Probable membrane transporter protein</fullName>
    </recommendedName>
</protein>
<organism evidence="6 7">
    <name type="scientific">Runella rosea</name>
    <dbReference type="NCBI Taxonomy" id="2259595"/>
    <lineage>
        <taxon>Bacteria</taxon>
        <taxon>Pseudomonadati</taxon>
        <taxon>Bacteroidota</taxon>
        <taxon>Cytophagia</taxon>
        <taxon>Cytophagales</taxon>
        <taxon>Spirosomataceae</taxon>
        <taxon>Runella</taxon>
    </lineage>
</organism>
<evidence type="ECO:0000256" key="3">
    <source>
        <dbReference type="ARBA" id="ARBA00022989"/>
    </source>
</evidence>
<dbReference type="Proteomes" id="UP000251993">
    <property type="component" value="Chromosome"/>
</dbReference>
<comment type="similarity">
    <text evidence="5">Belongs to the 4-toluene sulfonate uptake permease (TSUP) (TC 2.A.102) family.</text>
</comment>
<dbReference type="InterPro" id="IPR002781">
    <property type="entry name" value="TM_pro_TauE-like"/>
</dbReference>
<dbReference type="Pfam" id="PF01925">
    <property type="entry name" value="TauE"/>
    <property type="match status" value="1"/>
</dbReference>
<keyword evidence="7" id="KW-1185">Reference proteome</keyword>
<reference evidence="6 7" key="1">
    <citation type="submission" date="2018-07" db="EMBL/GenBank/DDBJ databases">
        <title>Genome sequencing of Runella.</title>
        <authorList>
            <person name="Baek M.-G."/>
            <person name="Yi H."/>
        </authorList>
    </citation>
    <scope>NUCLEOTIDE SEQUENCE [LARGE SCALE GENOMIC DNA]</scope>
    <source>
        <strain evidence="6 7">HYN0085</strain>
    </source>
</reference>
<evidence type="ECO:0000256" key="5">
    <source>
        <dbReference type="RuleBase" id="RU363041"/>
    </source>
</evidence>
<proteinExistence type="inferred from homology"/>
<evidence type="ECO:0000256" key="4">
    <source>
        <dbReference type="ARBA" id="ARBA00023136"/>
    </source>
</evidence>
<dbReference type="PANTHER" id="PTHR43701">
    <property type="entry name" value="MEMBRANE TRANSPORTER PROTEIN MJ0441-RELATED"/>
    <property type="match status" value="1"/>
</dbReference>
<name>A0A344TN05_9BACT</name>
<dbReference type="OrthoDB" id="8559161at2"/>
<dbReference type="InterPro" id="IPR051598">
    <property type="entry name" value="TSUP/Inactive_protease-like"/>
</dbReference>
<feature type="transmembrane region" description="Helical" evidence="5">
    <location>
        <begin position="14"/>
        <end position="37"/>
    </location>
</feature>
<dbReference type="EMBL" id="CP030850">
    <property type="protein sequence ID" value="AXE20026.1"/>
    <property type="molecule type" value="Genomic_DNA"/>
</dbReference>
<feature type="transmembrane region" description="Helical" evidence="5">
    <location>
        <begin position="121"/>
        <end position="139"/>
    </location>
</feature>
<feature type="transmembrane region" description="Helical" evidence="5">
    <location>
        <begin position="229"/>
        <end position="247"/>
    </location>
</feature>
<feature type="transmembrane region" description="Helical" evidence="5">
    <location>
        <begin position="44"/>
        <end position="66"/>
    </location>
</feature>
<evidence type="ECO:0000256" key="1">
    <source>
        <dbReference type="ARBA" id="ARBA00004141"/>
    </source>
</evidence>
<keyword evidence="3 5" id="KW-1133">Transmembrane helix</keyword>
<keyword evidence="5" id="KW-1003">Cell membrane</keyword>